<comment type="cofactor">
    <cofactor evidence="2">
        <name>Mg(2+)</name>
        <dbReference type="ChEBI" id="CHEBI:18420"/>
    </cofactor>
</comment>
<dbReference type="NCBIfam" id="NF003763">
    <property type="entry name" value="PRK05354.1"/>
    <property type="match status" value="1"/>
</dbReference>
<evidence type="ECO:0000313" key="20">
    <source>
        <dbReference type="Proteomes" id="UP000027997"/>
    </source>
</evidence>
<dbReference type="InterPro" id="IPR022644">
    <property type="entry name" value="De-COase2_N"/>
</dbReference>
<feature type="modified residue" description="N6-(pyridoxal phosphate)lysine" evidence="14">
    <location>
        <position position="100"/>
    </location>
</feature>
<comment type="similarity">
    <text evidence="4">Belongs to the Orn/Lys/Arg decarboxylase class-II family. SpeA subfamily.</text>
</comment>
<accession>A0A081KF83</accession>
<dbReference type="PRINTS" id="PR01179">
    <property type="entry name" value="ODADCRBXLASE"/>
</dbReference>
<dbReference type="Proteomes" id="UP000027997">
    <property type="component" value="Unassembled WGS sequence"/>
</dbReference>
<dbReference type="EMBL" id="JOJP01000001">
    <property type="protein sequence ID" value="KEI72809.1"/>
    <property type="molecule type" value="Genomic_DNA"/>
</dbReference>
<evidence type="ECO:0000256" key="4">
    <source>
        <dbReference type="ARBA" id="ARBA00008357"/>
    </source>
</evidence>
<keyword evidence="11" id="KW-0620">Polyamine biosynthesis</keyword>
<evidence type="ECO:0000256" key="13">
    <source>
        <dbReference type="NCBIfam" id="TIGR01273"/>
    </source>
</evidence>
<keyword evidence="12 19" id="KW-0456">Lyase</keyword>
<evidence type="ECO:0000256" key="10">
    <source>
        <dbReference type="ARBA" id="ARBA00023066"/>
    </source>
</evidence>
<dbReference type="Gene3D" id="2.40.37.10">
    <property type="entry name" value="Lyase, Ornithine Decarboxylase, Chain A, domain 1"/>
    <property type="match status" value="1"/>
</dbReference>
<evidence type="ECO:0000256" key="9">
    <source>
        <dbReference type="ARBA" id="ARBA00022898"/>
    </source>
</evidence>
<dbReference type="AlphaFoldDB" id="A0A081KF83"/>
<evidence type="ECO:0000256" key="14">
    <source>
        <dbReference type="PIRSR" id="PIRSR001336-50"/>
    </source>
</evidence>
<dbReference type="Gene3D" id="1.10.287.3440">
    <property type="match status" value="1"/>
</dbReference>
<protein>
    <recommendedName>
        <fullName evidence="5 13">Arginine decarboxylase</fullName>
        <ecNumber evidence="5 13">4.1.1.19</ecNumber>
    </recommendedName>
</protein>
<evidence type="ECO:0000259" key="17">
    <source>
        <dbReference type="Pfam" id="PF17810"/>
    </source>
</evidence>
<dbReference type="InterPro" id="IPR040634">
    <property type="entry name" value="Arg_decarb_HB"/>
</dbReference>
<dbReference type="PANTHER" id="PTHR43295">
    <property type="entry name" value="ARGININE DECARBOXYLASE"/>
    <property type="match status" value="1"/>
</dbReference>
<dbReference type="EC" id="4.1.1.19" evidence="5 13"/>
<dbReference type="Gene3D" id="1.20.58.930">
    <property type="match status" value="1"/>
</dbReference>
<reference evidence="19 20" key="1">
    <citation type="submission" date="2014-06" db="EMBL/GenBank/DDBJ databases">
        <title>Whole Genome Sequences of Three Symbiotic Endozoicomonas Bacteria.</title>
        <authorList>
            <person name="Neave M.J."/>
            <person name="Apprill A."/>
            <person name="Voolstra C.R."/>
        </authorList>
    </citation>
    <scope>NUCLEOTIDE SEQUENCE [LARGE SCALE GENOMIC DNA]</scope>
    <source>
        <strain evidence="19 20">DSM 22380</strain>
    </source>
</reference>
<dbReference type="GO" id="GO:0046872">
    <property type="term" value="F:metal ion binding"/>
    <property type="evidence" value="ECO:0007669"/>
    <property type="project" value="UniProtKB-KW"/>
</dbReference>
<dbReference type="Pfam" id="PF17944">
    <property type="entry name" value="Arg_decarbox_C"/>
    <property type="match status" value="1"/>
</dbReference>
<dbReference type="PANTHER" id="PTHR43295:SF9">
    <property type="entry name" value="BIOSYNTHETIC ARGININE DECARBOXYLASE"/>
    <property type="match status" value="1"/>
</dbReference>
<feature type="active site" description="Proton donor" evidence="15">
    <location>
        <position position="510"/>
    </location>
</feature>
<dbReference type="InterPro" id="IPR009006">
    <property type="entry name" value="Ala_racemase/Decarboxylase_C"/>
</dbReference>
<dbReference type="InterPro" id="IPR041128">
    <property type="entry name" value="Arg_decarbox_C"/>
</dbReference>
<evidence type="ECO:0000256" key="1">
    <source>
        <dbReference type="ARBA" id="ARBA00001933"/>
    </source>
</evidence>
<proteinExistence type="inferred from homology"/>
<dbReference type="PIRSF" id="PIRSF001336">
    <property type="entry name" value="Arg_decrbxlase"/>
    <property type="match status" value="1"/>
</dbReference>
<dbReference type="NCBIfam" id="TIGR01273">
    <property type="entry name" value="speA"/>
    <property type="match status" value="1"/>
</dbReference>
<dbReference type="Pfam" id="PF02784">
    <property type="entry name" value="Orn_Arg_deC_N"/>
    <property type="match status" value="1"/>
</dbReference>
<organism evidence="19 20">
    <name type="scientific">Endozoicomonas elysicola</name>
    <dbReference type="NCBI Taxonomy" id="305900"/>
    <lineage>
        <taxon>Bacteria</taxon>
        <taxon>Pseudomonadati</taxon>
        <taxon>Pseudomonadota</taxon>
        <taxon>Gammaproteobacteria</taxon>
        <taxon>Oceanospirillales</taxon>
        <taxon>Endozoicomonadaceae</taxon>
        <taxon>Endozoicomonas</taxon>
    </lineage>
</organism>
<sequence length="650" mass="73192">MKANWRVDESRRTYNIQYWSQGYFDINDDGEAVFSSPEKQIAVEFNDIIKALLNQGASLPVLVRFPEILCHRVHTLCQAFNQAISDHEYSNRYLAVYPLKVNPQRSVVETLIRSQSLLADKQLGLEAGSKPELMAALALAKQTSAVIVCNGYKDREYIRQALIGEKLGCQVYIVLEKFSELELVLSEAKALGVIPRLGLRARLTSKIKGRWYASGGEGSKFGLTTAQILSVIARLRESSQLSCLQLLHFHLGSQITNIRDASLGISECGRIYVELFRMGVSIQWIDIGGGLAVDYEGTRSQSQCSMNYSLCEYANSVVSIIGSLCHQYLVPEPGIISESGRNLAAHHAVLITNVVSVESCQSVLSKQSPEQPSDDSTYQFHNLWASWLELLEQNCHRALVEIYHDTQRNLAEIHTGFEAGVVRLEEKAWAEKINVCICHRLMKRLGFKNRAHRDLIDELSEKLADRFYLNFSLFQSLPDVWGVKQVFPVLPLSQLDKPLTRRAFMLDITCDSDGVMSQYVDGQGIESTLPVPPWTSDDPYYMGIFLVGAYQEILGDMHNLFGDADSASVEIMANGNIEISEFYKGNSVEDVMRYVDLKPDHFFQAYRQMAFEHLEEEQRSAALAELESALKGYTYLTEPLAGSKKIYKEK</sequence>
<dbReference type="Pfam" id="PF17810">
    <property type="entry name" value="Arg_decarb_HB"/>
    <property type="match status" value="1"/>
</dbReference>
<evidence type="ECO:0000259" key="16">
    <source>
        <dbReference type="Pfam" id="PF02784"/>
    </source>
</evidence>
<dbReference type="Gene3D" id="3.20.20.10">
    <property type="entry name" value="Alanine racemase"/>
    <property type="match status" value="1"/>
</dbReference>
<dbReference type="SUPFAM" id="SSF51419">
    <property type="entry name" value="PLP-binding barrel"/>
    <property type="match status" value="1"/>
</dbReference>
<evidence type="ECO:0000256" key="15">
    <source>
        <dbReference type="PIRSR" id="PIRSR600183-50"/>
    </source>
</evidence>
<dbReference type="PRINTS" id="PR01180">
    <property type="entry name" value="ARGDCRBXLASE"/>
</dbReference>
<keyword evidence="10" id="KW-0745">Spermidine biosynthesis</keyword>
<gene>
    <name evidence="19" type="ORF">GV64_20650</name>
</gene>
<evidence type="ECO:0000313" key="19">
    <source>
        <dbReference type="EMBL" id="KEI72809.1"/>
    </source>
</evidence>
<evidence type="ECO:0000256" key="8">
    <source>
        <dbReference type="ARBA" id="ARBA00022842"/>
    </source>
</evidence>
<dbReference type="GO" id="GO:0008295">
    <property type="term" value="P:spermidine biosynthetic process"/>
    <property type="evidence" value="ECO:0007669"/>
    <property type="project" value="UniProtKB-UniRule"/>
</dbReference>
<comment type="caution">
    <text evidence="19">The sequence shown here is derived from an EMBL/GenBank/DDBJ whole genome shotgun (WGS) entry which is preliminary data.</text>
</comment>
<evidence type="ECO:0000259" key="18">
    <source>
        <dbReference type="Pfam" id="PF17944"/>
    </source>
</evidence>
<keyword evidence="8" id="KW-0460">Magnesium</keyword>
<dbReference type="GO" id="GO:0008792">
    <property type="term" value="F:arginine decarboxylase activity"/>
    <property type="evidence" value="ECO:0007669"/>
    <property type="project" value="UniProtKB-UniRule"/>
</dbReference>
<evidence type="ECO:0000256" key="2">
    <source>
        <dbReference type="ARBA" id="ARBA00001946"/>
    </source>
</evidence>
<feature type="domain" description="Arginine decarboxylase C-terminal helical" evidence="18">
    <location>
        <begin position="588"/>
        <end position="636"/>
    </location>
</feature>
<keyword evidence="20" id="KW-1185">Reference proteome</keyword>
<keyword evidence="9 14" id="KW-0663">Pyridoxal phosphate</keyword>
<evidence type="ECO:0000256" key="5">
    <source>
        <dbReference type="ARBA" id="ARBA00012426"/>
    </source>
</evidence>
<comment type="cofactor">
    <cofactor evidence="1 14">
        <name>pyridoxal 5'-phosphate</name>
        <dbReference type="ChEBI" id="CHEBI:597326"/>
    </cofactor>
</comment>
<dbReference type="InterPro" id="IPR000183">
    <property type="entry name" value="Orn/DAP/Arg_de-COase"/>
</dbReference>
<dbReference type="FunFam" id="3.20.20.10:FF:000001">
    <property type="entry name" value="Biosynthetic arginine decarboxylase"/>
    <property type="match status" value="1"/>
</dbReference>
<dbReference type="GO" id="GO:0033388">
    <property type="term" value="P:putrescine biosynthetic process from arginine"/>
    <property type="evidence" value="ECO:0007669"/>
    <property type="project" value="TreeGrafter"/>
</dbReference>
<evidence type="ECO:0000256" key="11">
    <source>
        <dbReference type="ARBA" id="ARBA00023115"/>
    </source>
</evidence>
<dbReference type="InterPro" id="IPR002985">
    <property type="entry name" value="Arg_decrbxlase"/>
</dbReference>
<keyword evidence="6" id="KW-0479">Metal-binding</keyword>
<evidence type="ECO:0000256" key="3">
    <source>
        <dbReference type="ARBA" id="ARBA00002257"/>
    </source>
</evidence>
<dbReference type="STRING" id="305900.GV64_20650"/>
<dbReference type="eggNOG" id="COG1166">
    <property type="taxonomic scope" value="Bacteria"/>
</dbReference>
<keyword evidence="7" id="KW-0210">Decarboxylase</keyword>
<comment type="function">
    <text evidence="3">Catalyzes the biosynthesis of agmatine from arginine.</text>
</comment>
<evidence type="ECO:0000256" key="12">
    <source>
        <dbReference type="ARBA" id="ARBA00023239"/>
    </source>
</evidence>
<dbReference type="CDD" id="cd06830">
    <property type="entry name" value="PLPDE_III_ADC"/>
    <property type="match status" value="1"/>
</dbReference>
<feature type="domain" description="Arginine decarboxylase helical bundle" evidence="17">
    <location>
        <begin position="374"/>
        <end position="459"/>
    </location>
</feature>
<evidence type="ECO:0000256" key="7">
    <source>
        <dbReference type="ARBA" id="ARBA00022793"/>
    </source>
</evidence>
<feature type="domain" description="Orn/DAP/Arg decarboxylase 2 N-terminal" evidence="16">
    <location>
        <begin position="85"/>
        <end position="345"/>
    </location>
</feature>
<dbReference type="GO" id="GO:0006527">
    <property type="term" value="P:L-arginine catabolic process"/>
    <property type="evidence" value="ECO:0007669"/>
    <property type="project" value="InterPro"/>
</dbReference>
<name>A0A081KF83_9GAMM</name>
<dbReference type="InterPro" id="IPR029066">
    <property type="entry name" value="PLP-binding_barrel"/>
</dbReference>
<evidence type="ECO:0000256" key="6">
    <source>
        <dbReference type="ARBA" id="ARBA00022723"/>
    </source>
</evidence>